<name>A0A4P6JUM5_KTERU</name>
<comment type="pathway">
    <text evidence="4">Quinol/quinone metabolism; menaquinone biosynthesis.</text>
</comment>
<comment type="cofactor">
    <cofactor evidence="4">
        <name>a divalent metal cation</name>
        <dbReference type="ChEBI" id="CHEBI:60240"/>
    </cofactor>
</comment>
<dbReference type="Pfam" id="PF13378">
    <property type="entry name" value="MR_MLE_C"/>
    <property type="match status" value="1"/>
</dbReference>
<evidence type="ECO:0000313" key="8">
    <source>
        <dbReference type="Proteomes" id="UP000290365"/>
    </source>
</evidence>
<feature type="active site" description="Proton acceptor" evidence="4">
    <location>
        <position position="284"/>
    </location>
</feature>
<keyword evidence="3 4" id="KW-0456">Lyase</keyword>
<dbReference type="InterPro" id="IPR010196">
    <property type="entry name" value="OSB_synthase_MenC1"/>
</dbReference>
<evidence type="ECO:0000256" key="1">
    <source>
        <dbReference type="ARBA" id="ARBA00022723"/>
    </source>
</evidence>
<dbReference type="InterPro" id="IPR036849">
    <property type="entry name" value="Enolase-like_C_sf"/>
</dbReference>
<gene>
    <name evidence="4 7" type="primary">menC</name>
    <name evidence="7" type="ORF">EPA93_24695</name>
</gene>
<dbReference type="GO" id="GO:0000287">
    <property type="term" value="F:magnesium ion binding"/>
    <property type="evidence" value="ECO:0007669"/>
    <property type="project" value="UniProtKB-UniRule"/>
</dbReference>
<dbReference type="UniPathway" id="UPA00079"/>
<dbReference type="SFLD" id="SFLDF00009">
    <property type="entry name" value="o-succinylbenzoate_synthase"/>
    <property type="match status" value="1"/>
</dbReference>
<dbReference type="CDD" id="cd03320">
    <property type="entry name" value="OSBS"/>
    <property type="match status" value="1"/>
</dbReference>
<dbReference type="InterPro" id="IPR029017">
    <property type="entry name" value="Enolase-like_N"/>
</dbReference>
<feature type="active site" description="Proton donor" evidence="4">
    <location>
        <position position="181"/>
    </location>
</feature>
<feature type="binding site" evidence="4">
    <location>
        <position position="260"/>
    </location>
    <ligand>
        <name>Mg(2+)</name>
        <dbReference type="ChEBI" id="CHEBI:18420"/>
    </ligand>
</feature>
<dbReference type="UniPathway" id="UPA01057">
    <property type="reaction ID" value="UER00165"/>
</dbReference>
<accession>A0A4P6JUM5</accession>
<keyword evidence="2 4" id="KW-0460">Magnesium</keyword>
<reference evidence="7 8" key="1">
    <citation type="submission" date="2019-01" db="EMBL/GenBank/DDBJ databases">
        <title>Ktedonosporobacter rubrisoli SCAWS-G2.</title>
        <authorList>
            <person name="Huang Y."/>
            <person name="Yan B."/>
        </authorList>
    </citation>
    <scope>NUCLEOTIDE SEQUENCE [LARGE SCALE GENOMIC DNA]</scope>
    <source>
        <strain evidence="7 8">SCAWS-G2</strain>
    </source>
</reference>
<dbReference type="AlphaFoldDB" id="A0A4P6JUM5"/>
<dbReference type="SFLD" id="SFLDG00180">
    <property type="entry name" value="muconate_cycloisomerase"/>
    <property type="match status" value="1"/>
</dbReference>
<dbReference type="PANTHER" id="PTHR48073">
    <property type="entry name" value="O-SUCCINYLBENZOATE SYNTHASE-RELATED"/>
    <property type="match status" value="1"/>
</dbReference>
<evidence type="ECO:0000313" key="7">
    <source>
        <dbReference type="EMBL" id="QBD79010.1"/>
    </source>
</evidence>
<evidence type="ECO:0000256" key="3">
    <source>
        <dbReference type="ARBA" id="ARBA00023239"/>
    </source>
</evidence>
<feature type="domain" description="Mandelate racemase/muconate lactonizing enzyme C-terminal" evidence="6">
    <location>
        <begin position="160"/>
        <end position="256"/>
    </location>
</feature>
<comment type="catalytic activity">
    <reaction evidence="4">
        <text>(1R,6R)-6-hydroxy-2-succinyl-cyclohexa-2,4-diene-1-carboxylate = 2-succinylbenzoate + H2O</text>
        <dbReference type="Rhea" id="RHEA:10196"/>
        <dbReference type="ChEBI" id="CHEBI:15377"/>
        <dbReference type="ChEBI" id="CHEBI:18325"/>
        <dbReference type="ChEBI" id="CHEBI:58689"/>
        <dbReference type="EC" id="4.2.1.113"/>
    </reaction>
</comment>
<evidence type="ECO:0000256" key="4">
    <source>
        <dbReference type="HAMAP-Rule" id="MF_00470"/>
    </source>
</evidence>
<dbReference type="Gene3D" id="3.30.390.10">
    <property type="entry name" value="Enolase-like, N-terminal domain"/>
    <property type="match status" value="1"/>
</dbReference>
<proteinExistence type="inferred from homology"/>
<dbReference type="Gene3D" id="3.20.20.120">
    <property type="entry name" value="Enolase-like C-terminal domain"/>
    <property type="match status" value="1"/>
</dbReference>
<dbReference type="InterPro" id="IPR029065">
    <property type="entry name" value="Enolase_C-like"/>
</dbReference>
<keyword evidence="4" id="KW-0474">Menaquinone biosynthesis</keyword>
<protein>
    <recommendedName>
        <fullName evidence="4 5">o-succinylbenzoate synthase</fullName>
        <shortName evidence="4">OSB synthase</shortName>
        <shortName evidence="4">OSBS</shortName>
        <ecNumber evidence="4 5">4.2.1.113</ecNumber>
    </recommendedName>
    <alternativeName>
        <fullName evidence="4">4-(2'-carboxyphenyl)-4-oxybutyric acid synthase</fullName>
    </alternativeName>
    <alternativeName>
        <fullName evidence="4">o-succinylbenzoic acid synthase</fullName>
    </alternativeName>
</protein>
<dbReference type="GO" id="GO:0009234">
    <property type="term" value="P:menaquinone biosynthetic process"/>
    <property type="evidence" value="ECO:0007669"/>
    <property type="project" value="UniProtKB-UniRule"/>
</dbReference>
<evidence type="ECO:0000256" key="5">
    <source>
        <dbReference type="NCBIfam" id="TIGR01927"/>
    </source>
</evidence>
<dbReference type="Pfam" id="PF21508">
    <property type="entry name" value="MenC_N"/>
    <property type="match status" value="1"/>
</dbReference>
<keyword evidence="8" id="KW-1185">Reference proteome</keyword>
<comment type="function">
    <text evidence="4">Converts 2-succinyl-6-hydroxy-2,4-cyclohexadiene-1-carboxylate (SHCHC) to 2-succinylbenzoate (OSB).</text>
</comment>
<dbReference type="SUPFAM" id="SSF54826">
    <property type="entry name" value="Enolase N-terminal domain-like"/>
    <property type="match status" value="1"/>
</dbReference>
<dbReference type="KEGG" id="kbs:EPA93_24695"/>
<dbReference type="NCBIfam" id="TIGR01927">
    <property type="entry name" value="menC_gam_Gplu"/>
    <property type="match status" value="1"/>
</dbReference>
<dbReference type="HAMAP" id="MF_00470">
    <property type="entry name" value="MenC_1"/>
    <property type="match status" value="1"/>
</dbReference>
<dbReference type="EC" id="4.2.1.113" evidence="4 5"/>
<dbReference type="PANTHER" id="PTHR48073:SF2">
    <property type="entry name" value="O-SUCCINYLBENZOATE SYNTHASE"/>
    <property type="match status" value="1"/>
</dbReference>
<dbReference type="EMBL" id="CP035758">
    <property type="protein sequence ID" value="QBD79010.1"/>
    <property type="molecule type" value="Genomic_DNA"/>
</dbReference>
<dbReference type="SMART" id="SM00922">
    <property type="entry name" value="MR_MLE"/>
    <property type="match status" value="1"/>
</dbReference>
<evidence type="ECO:0000256" key="2">
    <source>
        <dbReference type="ARBA" id="ARBA00022842"/>
    </source>
</evidence>
<dbReference type="Proteomes" id="UP000290365">
    <property type="component" value="Chromosome"/>
</dbReference>
<dbReference type="InterPro" id="IPR041338">
    <property type="entry name" value="OSBS_N"/>
</dbReference>
<feature type="binding site" evidence="4">
    <location>
        <position position="209"/>
    </location>
    <ligand>
        <name>Mg(2+)</name>
        <dbReference type="ChEBI" id="CHEBI:18420"/>
    </ligand>
</feature>
<dbReference type="OrthoDB" id="8609034at2"/>
<evidence type="ECO:0000259" key="6">
    <source>
        <dbReference type="SMART" id="SM00922"/>
    </source>
</evidence>
<sequence>MPAPSLSKGDVVITIVALHWYPYCIPLRNGFTTAHGPLHKRAGAIVELITSAGIHGLGEIAPLPEFAGSNLCEALSVLPALAASWPGLTLKQAAEEIRAGLESGWLPPAAACGLDTALLDAQGQLAQVNLTELMQREEQAETVQQRLDIPVNAVIGTTDIEATIVKARQAVAAGFRCLKLKVGCDTHLEIERIGALRAAIGPAIELRLDANEAWSFEQAVTILTACIQFAIQYVEQPLKATDLSGMRRLRQTVPIRIAADEALHDLASARNILAAEAADLLIVKPQLAGGLRMGRQIIREGAALGIDSIVTSTIEAGIGLAAALHLAAASPEITLACGLATLPLLRDDLLTGSLVLKDGMLSVPSGAGLGVQLDRSALARHASEALSLRG</sequence>
<keyword evidence="1 4" id="KW-0479">Metal-binding</keyword>
<dbReference type="SFLD" id="SFLDS00001">
    <property type="entry name" value="Enolase"/>
    <property type="match status" value="1"/>
</dbReference>
<comment type="pathway">
    <text evidence="4">Quinol/quinone metabolism; 1,4-dihydroxy-2-naphthoate biosynthesis; 1,4-dihydroxy-2-naphthoate from chorismate: step 4/7.</text>
</comment>
<dbReference type="GO" id="GO:0043748">
    <property type="term" value="F:O-succinylbenzoate synthase activity"/>
    <property type="evidence" value="ECO:0007669"/>
    <property type="project" value="UniProtKB-EC"/>
</dbReference>
<comment type="similarity">
    <text evidence="4">Belongs to the mandelate racemase/muconate lactonizing enzyme family. MenC type 1 subfamily.</text>
</comment>
<dbReference type="SUPFAM" id="SSF51604">
    <property type="entry name" value="Enolase C-terminal domain-like"/>
    <property type="match status" value="1"/>
</dbReference>
<dbReference type="InterPro" id="IPR013342">
    <property type="entry name" value="Mandelate_racemase_C"/>
</dbReference>
<feature type="binding site" evidence="4">
    <location>
        <position position="235"/>
    </location>
    <ligand>
        <name>Mg(2+)</name>
        <dbReference type="ChEBI" id="CHEBI:18420"/>
    </ligand>
</feature>
<organism evidence="7 8">
    <name type="scientific">Ktedonosporobacter rubrisoli</name>
    <dbReference type="NCBI Taxonomy" id="2509675"/>
    <lineage>
        <taxon>Bacteria</taxon>
        <taxon>Bacillati</taxon>
        <taxon>Chloroflexota</taxon>
        <taxon>Ktedonobacteria</taxon>
        <taxon>Ktedonobacterales</taxon>
        <taxon>Ktedonosporobacteraceae</taxon>
        <taxon>Ktedonosporobacter</taxon>
    </lineage>
</organism>